<dbReference type="AlphaFoldDB" id="A0A2R6QT66"/>
<dbReference type="InParanoid" id="A0A2R6QT66"/>
<evidence type="ECO:0000256" key="4">
    <source>
        <dbReference type="ARBA" id="ARBA00022553"/>
    </source>
</evidence>
<keyword evidence="15 21" id="KW-0675">Receptor</keyword>
<evidence type="ECO:0000256" key="14">
    <source>
        <dbReference type="ARBA" id="ARBA00023136"/>
    </source>
</evidence>
<feature type="domain" description="Protein kinase" evidence="20">
    <location>
        <begin position="476"/>
        <end position="752"/>
    </location>
</feature>
<dbReference type="STRING" id="1590841.A0A2R6QT66"/>
<dbReference type="SUPFAM" id="SSF56112">
    <property type="entry name" value="Protein kinase-like (PK-like)"/>
    <property type="match status" value="1"/>
</dbReference>
<keyword evidence="13 19" id="KW-1133">Transmembrane helix</keyword>
<dbReference type="FunFam" id="3.30.200.20:FF:000217">
    <property type="entry name" value="probable LRR receptor-like serine/threonine-protein kinase At1g53430"/>
    <property type="match status" value="1"/>
</dbReference>
<keyword evidence="10" id="KW-0547">Nucleotide-binding</keyword>
<evidence type="ECO:0000256" key="9">
    <source>
        <dbReference type="ARBA" id="ARBA00022737"/>
    </source>
</evidence>
<dbReference type="PROSITE" id="PS50011">
    <property type="entry name" value="PROTEIN_KINASE_DOM"/>
    <property type="match status" value="1"/>
</dbReference>
<dbReference type="EMBL" id="NKQK01000013">
    <property type="protein sequence ID" value="PSS14321.1"/>
    <property type="molecule type" value="Genomic_DNA"/>
</dbReference>
<keyword evidence="8" id="KW-0732">Signal</keyword>
<dbReference type="PROSITE" id="PS00108">
    <property type="entry name" value="PROTEIN_KINASE_ST"/>
    <property type="match status" value="1"/>
</dbReference>
<evidence type="ECO:0000256" key="1">
    <source>
        <dbReference type="ARBA" id="ARBA00004479"/>
    </source>
</evidence>
<keyword evidence="9" id="KW-0677">Repeat</keyword>
<dbReference type="FunFam" id="1.10.510.10:FF:000044">
    <property type="entry name" value="Putative LRR receptor-like serine/threonine-protein kinase"/>
    <property type="match status" value="1"/>
</dbReference>
<keyword evidence="22" id="KW-1185">Reference proteome</keyword>
<keyword evidence="14 19" id="KW-0472">Membrane</keyword>
<comment type="catalytic activity">
    <reaction evidence="18">
        <text>L-seryl-[protein] + ATP = O-phospho-L-seryl-[protein] + ADP + H(+)</text>
        <dbReference type="Rhea" id="RHEA:17989"/>
        <dbReference type="Rhea" id="RHEA-COMP:9863"/>
        <dbReference type="Rhea" id="RHEA-COMP:11604"/>
        <dbReference type="ChEBI" id="CHEBI:15378"/>
        <dbReference type="ChEBI" id="CHEBI:29999"/>
        <dbReference type="ChEBI" id="CHEBI:30616"/>
        <dbReference type="ChEBI" id="CHEBI:83421"/>
        <dbReference type="ChEBI" id="CHEBI:456216"/>
        <dbReference type="EC" id="2.7.11.1"/>
    </reaction>
</comment>
<evidence type="ECO:0000256" key="8">
    <source>
        <dbReference type="ARBA" id="ARBA00022729"/>
    </source>
</evidence>
<reference evidence="21 22" key="1">
    <citation type="submission" date="2017-07" db="EMBL/GenBank/DDBJ databases">
        <title>An improved, manually edited Actinidia chinensis var. chinensis (kiwifruit) genome highlights the challenges associated with draft genomes and gene prediction in plants.</title>
        <authorList>
            <person name="Pilkington S."/>
            <person name="Crowhurst R."/>
            <person name="Hilario E."/>
            <person name="Nardozza S."/>
            <person name="Fraser L."/>
            <person name="Peng Y."/>
            <person name="Gunaseelan K."/>
            <person name="Simpson R."/>
            <person name="Tahir J."/>
            <person name="Deroles S."/>
            <person name="Templeton K."/>
            <person name="Luo Z."/>
            <person name="Davy M."/>
            <person name="Cheng C."/>
            <person name="Mcneilage M."/>
            <person name="Scaglione D."/>
            <person name="Liu Y."/>
            <person name="Zhang Q."/>
            <person name="Datson P."/>
            <person name="De Silva N."/>
            <person name="Gardiner S."/>
            <person name="Bassett H."/>
            <person name="Chagne D."/>
            <person name="Mccallum J."/>
            <person name="Dzierzon H."/>
            <person name="Deng C."/>
            <person name="Wang Y.-Y."/>
            <person name="Barron N."/>
            <person name="Manako K."/>
            <person name="Bowen J."/>
            <person name="Foster T."/>
            <person name="Erridge Z."/>
            <person name="Tiffin H."/>
            <person name="Waite C."/>
            <person name="Davies K."/>
            <person name="Grierson E."/>
            <person name="Laing W."/>
            <person name="Kirk R."/>
            <person name="Chen X."/>
            <person name="Wood M."/>
            <person name="Montefiori M."/>
            <person name="Brummell D."/>
            <person name="Schwinn K."/>
            <person name="Catanach A."/>
            <person name="Fullerton C."/>
            <person name="Li D."/>
            <person name="Meiyalaghan S."/>
            <person name="Nieuwenhuizen N."/>
            <person name="Read N."/>
            <person name="Prakash R."/>
            <person name="Hunter D."/>
            <person name="Zhang H."/>
            <person name="Mckenzie M."/>
            <person name="Knabel M."/>
            <person name="Harris A."/>
            <person name="Allan A."/>
            <person name="Chen A."/>
            <person name="Janssen B."/>
            <person name="Plunkett B."/>
            <person name="Dwamena C."/>
            <person name="Voogd C."/>
            <person name="Leif D."/>
            <person name="Lafferty D."/>
            <person name="Souleyre E."/>
            <person name="Varkonyi-Gasic E."/>
            <person name="Gambi F."/>
            <person name="Hanley J."/>
            <person name="Yao J.-L."/>
            <person name="Cheung J."/>
            <person name="David K."/>
            <person name="Warren B."/>
            <person name="Marsh K."/>
            <person name="Snowden K."/>
            <person name="Lin-Wang K."/>
            <person name="Brian L."/>
            <person name="Martinez-Sanchez M."/>
            <person name="Wang M."/>
            <person name="Ileperuma N."/>
            <person name="Macnee N."/>
            <person name="Campin R."/>
            <person name="Mcatee P."/>
            <person name="Drummond R."/>
            <person name="Espley R."/>
            <person name="Ireland H."/>
            <person name="Wu R."/>
            <person name="Atkinson R."/>
            <person name="Karunairetnam S."/>
            <person name="Bulley S."/>
            <person name="Chunkath S."/>
            <person name="Hanley Z."/>
            <person name="Storey R."/>
            <person name="Thrimawithana A."/>
            <person name="Thomson S."/>
            <person name="David C."/>
            <person name="Testolin R."/>
        </authorList>
    </citation>
    <scope>NUCLEOTIDE SEQUENCE [LARGE SCALE GENOMIC DNA]</scope>
    <source>
        <strain evidence="22">cv. Red5</strain>
        <tissue evidence="21">Young leaf</tissue>
    </source>
</reference>
<comment type="subcellular location">
    <subcellularLocation>
        <location evidence="1">Membrane</location>
        <topology evidence="1">Single-pass type I membrane protein</topology>
    </subcellularLocation>
</comment>
<dbReference type="GO" id="GO:0004674">
    <property type="term" value="F:protein serine/threonine kinase activity"/>
    <property type="evidence" value="ECO:0007669"/>
    <property type="project" value="UniProtKB-KW"/>
</dbReference>
<dbReference type="InterPro" id="IPR001245">
    <property type="entry name" value="Ser-Thr/Tyr_kinase_cat_dom"/>
</dbReference>
<reference evidence="22" key="2">
    <citation type="journal article" date="2018" name="BMC Genomics">
        <title>A manually annotated Actinidia chinensis var. chinensis (kiwifruit) genome highlights the challenges associated with draft genomes and gene prediction in plants.</title>
        <authorList>
            <person name="Pilkington S.M."/>
            <person name="Crowhurst R."/>
            <person name="Hilario E."/>
            <person name="Nardozza S."/>
            <person name="Fraser L."/>
            <person name="Peng Y."/>
            <person name="Gunaseelan K."/>
            <person name="Simpson R."/>
            <person name="Tahir J."/>
            <person name="Deroles S.C."/>
            <person name="Templeton K."/>
            <person name="Luo Z."/>
            <person name="Davy M."/>
            <person name="Cheng C."/>
            <person name="McNeilage M."/>
            <person name="Scaglione D."/>
            <person name="Liu Y."/>
            <person name="Zhang Q."/>
            <person name="Datson P."/>
            <person name="De Silva N."/>
            <person name="Gardiner S.E."/>
            <person name="Bassett H."/>
            <person name="Chagne D."/>
            <person name="McCallum J."/>
            <person name="Dzierzon H."/>
            <person name="Deng C."/>
            <person name="Wang Y.Y."/>
            <person name="Barron L."/>
            <person name="Manako K."/>
            <person name="Bowen J."/>
            <person name="Foster T.M."/>
            <person name="Erridge Z.A."/>
            <person name="Tiffin H."/>
            <person name="Waite C.N."/>
            <person name="Davies K.M."/>
            <person name="Grierson E.P."/>
            <person name="Laing W.A."/>
            <person name="Kirk R."/>
            <person name="Chen X."/>
            <person name="Wood M."/>
            <person name="Montefiori M."/>
            <person name="Brummell D.A."/>
            <person name="Schwinn K.E."/>
            <person name="Catanach A."/>
            <person name="Fullerton C."/>
            <person name="Li D."/>
            <person name="Meiyalaghan S."/>
            <person name="Nieuwenhuizen N."/>
            <person name="Read N."/>
            <person name="Prakash R."/>
            <person name="Hunter D."/>
            <person name="Zhang H."/>
            <person name="McKenzie M."/>
            <person name="Knabel M."/>
            <person name="Harris A."/>
            <person name="Allan A.C."/>
            <person name="Gleave A."/>
            <person name="Chen A."/>
            <person name="Janssen B.J."/>
            <person name="Plunkett B."/>
            <person name="Ampomah-Dwamena C."/>
            <person name="Voogd C."/>
            <person name="Leif D."/>
            <person name="Lafferty D."/>
            <person name="Souleyre E.J.F."/>
            <person name="Varkonyi-Gasic E."/>
            <person name="Gambi F."/>
            <person name="Hanley J."/>
            <person name="Yao J.L."/>
            <person name="Cheung J."/>
            <person name="David K.M."/>
            <person name="Warren B."/>
            <person name="Marsh K."/>
            <person name="Snowden K.C."/>
            <person name="Lin-Wang K."/>
            <person name="Brian L."/>
            <person name="Martinez-Sanchez M."/>
            <person name="Wang M."/>
            <person name="Ileperuma N."/>
            <person name="Macnee N."/>
            <person name="Campin R."/>
            <person name="McAtee P."/>
            <person name="Drummond R.S.M."/>
            <person name="Espley R.V."/>
            <person name="Ireland H.S."/>
            <person name="Wu R."/>
            <person name="Atkinson R.G."/>
            <person name="Karunairetnam S."/>
            <person name="Bulley S."/>
            <person name="Chunkath S."/>
            <person name="Hanley Z."/>
            <person name="Storey R."/>
            <person name="Thrimawithana A.H."/>
            <person name="Thomson S."/>
            <person name="David C."/>
            <person name="Testolin R."/>
            <person name="Huang H."/>
            <person name="Hellens R.P."/>
            <person name="Schaffer R.J."/>
        </authorList>
    </citation>
    <scope>NUCLEOTIDE SEQUENCE [LARGE SCALE GENOMIC DNA]</scope>
    <source>
        <strain evidence="22">cv. Red5</strain>
    </source>
</reference>
<evidence type="ECO:0000256" key="3">
    <source>
        <dbReference type="ARBA" id="ARBA00022527"/>
    </source>
</evidence>
<comment type="caution">
    <text evidence="21">The sequence shown here is derived from an EMBL/GenBank/DDBJ whole genome shotgun (WGS) entry which is preliminary data.</text>
</comment>
<dbReference type="CDD" id="cd14066">
    <property type="entry name" value="STKc_IRAK"/>
    <property type="match status" value="1"/>
</dbReference>
<dbReference type="Gene3D" id="3.80.10.10">
    <property type="entry name" value="Ribonuclease Inhibitor"/>
    <property type="match status" value="1"/>
</dbReference>
<evidence type="ECO:0000313" key="21">
    <source>
        <dbReference type="EMBL" id="PSS14321.1"/>
    </source>
</evidence>
<evidence type="ECO:0000256" key="19">
    <source>
        <dbReference type="SAM" id="Phobius"/>
    </source>
</evidence>
<dbReference type="InterPro" id="IPR001611">
    <property type="entry name" value="Leu-rich_rpt"/>
</dbReference>
<dbReference type="Gene3D" id="2.60.120.430">
    <property type="entry name" value="Galactose-binding lectin"/>
    <property type="match status" value="1"/>
</dbReference>
<evidence type="ECO:0000259" key="20">
    <source>
        <dbReference type="PROSITE" id="PS50011"/>
    </source>
</evidence>
<gene>
    <name evidence="21" type="ORF">CEY00_Acc14918</name>
</gene>
<dbReference type="EC" id="2.7.11.1" evidence="2"/>
<evidence type="ECO:0000256" key="2">
    <source>
        <dbReference type="ARBA" id="ARBA00012513"/>
    </source>
</evidence>
<proteinExistence type="predicted"/>
<dbReference type="FunCoup" id="A0A2R6QT66">
    <property type="interactions" value="325"/>
</dbReference>
<dbReference type="Pfam" id="PF00560">
    <property type="entry name" value="LRR_1"/>
    <property type="match status" value="2"/>
</dbReference>
<keyword evidence="7 19" id="KW-0812">Transmembrane</keyword>
<sequence length="823" mass="91419">HLTSNNFSGGLPPTFEHLTTLKDFRIGDNQFTGKIPDFIQNWTHLEKLVIQGSGFDGPIPPSIGLLTSMTDLRISDLNGNDTTSATFPPLRNLTQLKTLILRNCNMNGSLPEYLGEMTNLRTNLKVLDLSFNKLSGKIPSSYSNLAKVDYIYLAGNLLSESVPEWILENGGRIDLSYNNFSDDLDCKKNDVNLFGISSKGNTSGIVSCLPSSCPNSAYMFHINCGGKQETLDRNKYEADVEPGAYLTVSNTTNWASSSTGHFLDNERPQSFTWTNTSRLSVNSSELSMDARLSAISLTYYGFCLANGNYDVKLHFAEIMFTDDKTYKSLGRRIFDIYIQGERVKKDFNIVDEAGGAGKEIVKNFTAVVNNNVLEIRFYYAGKGTTGMPYRVVYGPLISAISVVHHDYVPPSGNSISVGVVVGIVFAVAFVIILLLGILWWRGYLLCKDNLDEDLKGLDLQTGSFTLRQIKAATNNFDAANKIGEGGFGPVYKGLLLDGTVIAVKQLSSKSKQGNREFVNEIGMISALQHPHLVKLYGCCIEGNQLLLVYEYMENNSLARALFGPEEYRLNLDWPTRYKICIGIARGLAYLHEESRLKIVHRDIKATNVLLDKNLNPKISDFGLAKLDEEDTTHISTRIAGTYGYMAPEYAMRGYLTDKADVYSFGIVALEIVCGRPNTSYRPKEDNFYLLDWALVLKQKGNLMELVDRTLGSNFNKKEVMVMIHIALQCTNVSPAVRPIMSSVVSMLESRTIDEVSVSDLTAWSEEMEMKGTSMIELQCIPETKMGERLIESMPSDGPWTASSASTSDLYPVNLNSNYLANRN</sequence>
<evidence type="ECO:0000256" key="6">
    <source>
        <dbReference type="ARBA" id="ARBA00022679"/>
    </source>
</evidence>
<comment type="catalytic activity">
    <reaction evidence="17">
        <text>L-threonyl-[protein] + ATP = O-phospho-L-threonyl-[protein] + ADP + H(+)</text>
        <dbReference type="Rhea" id="RHEA:46608"/>
        <dbReference type="Rhea" id="RHEA-COMP:11060"/>
        <dbReference type="Rhea" id="RHEA-COMP:11605"/>
        <dbReference type="ChEBI" id="CHEBI:15378"/>
        <dbReference type="ChEBI" id="CHEBI:30013"/>
        <dbReference type="ChEBI" id="CHEBI:30616"/>
        <dbReference type="ChEBI" id="CHEBI:61977"/>
        <dbReference type="ChEBI" id="CHEBI:456216"/>
        <dbReference type="EC" id="2.7.11.1"/>
    </reaction>
</comment>
<evidence type="ECO:0000256" key="7">
    <source>
        <dbReference type="ARBA" id="ARBA00022692"/>
    </source>
</evidence>
<organism evidence="21 22">
    <name type="scientific">Actinidia chinensis var. chinensis</name>
    <name type="common">Chinese soft-hair kiwi</name>
    <dbReference type="NCBI Taxonomy" id="1590841"/>
    <lineage>
        <taxon>Eukaryota</taxon>
        <taxon>Viridiplantae</taxon>
        <taxon>Streptophyta</taxon>
        <taxon>Embryophyta</taxon>
        <taxon>Tracheophyta</taxon>
        <taxon>Spermatophyta</taxon>
        <taxon>Magnoliopsida</taxon>
        <taxon>eudicotyledons</taxon>
        <taxon>Gunneridae</taxon>
        <taxon>Pentapetalae</taxon>
        <taxon>asterids</taxon>
        <taxon>Ericales</taxon>
        <taxon>Actinidiaceae</taxon>
        <taxon>Actinidia</taxon>
    </lineage>
</organism>
<feature type="transmembrane region" description="Helical" evidence="19">
    <location>
        <begin position="415"/>
        <end position="440"/>
    </location>
</feature>
<dbReference type="InterPro" id="IPR032675">
    <property type="entry name" value="LRR_dom_sf"/>
</dbReference>
<evidence type="ECO:0000256" key="15">
    <source>
        <dbReference type="ARBA" id="ARBA00023170"/>
    </source>
</evidence>
<accession>A0A2R6QT66</accession>
<dbReference type="GO" id="GO:0016020">
    <property type="term" value="C:membrane"/>
    <property type="evidence" value="ECO:0007669"/>
    <property type="project" value="UniProtKB-SubCell"/>
</dbReference>
<evidence type="ECO:0000256" key="18">
    <source>
        <dbReference type="ARBA" id="ARBA00048679"/>
    </source>
</evidence>
<protein>
    <recommendedName>
        <fullName evidence="2">non-specific serine/threonine protein kinase</fullName>
        <ecNumber evidence="2">2.7.11.1</ecNumber>
    </recommendedName>
</protein>
<evidence type="ECO:0000256" key="5">
    <source>
        <dbReference type="ARBA" id="ARBA00022614"/>
    </source>
</evidence>
<keyword evidence="5" id="KW-0433">Leucine-rich repeat</keyword>
<dbReference type="SUPFAM" id="SSF52058">
    <property type="entry name" value="L domain-like"/>
    <property type="match status" value="1"/>
</dbReference>
<dbReference type="InterPro" id="IPR008271">
    <property type="entry name" value="Ser/Thr_kinase_AS"/>
</dbReference>
<keyword evidence="3" id="KW-0723">Serine/threonine-protein kinase</keyword>
<dbReference type="InterPro" id="IPR021720">
    <property type="entry name" value="Malectin_dom"/>
</dbReference>
<feature type="non-terminal residue" evidence="21">
    <location>
        <position position="1"/>
    </location>
</feature>
<evidence type="ECO:0000256" key="12">
    <source>
        <dbReference type="ARBA" id="ARBA00022840"/>
    </source>
</evidence>
<name>A0A2R6QT66_ACTCC</name>
<evidence type="ECO:0000313" key="22">
    <source>
        <dbReference type="Proteomes" id="UP000241394"/>
    </source>
</evidence>
<keyword evidence="16" id="KW-0325">Glycoprotein</keyword>
<dbReference type="FunFam" id="3.80.10.10:FF:000433">
    <property type="entry name" value="Putative LRR receptor-like serine/threonine-protein kinase isoform A"/>
    <property type="match status" value="1"/>
</dbReference>
<dbReference type="Pfam" id="PF11721">
    <property type="entry name" value="Malectin"/>
    <property type="match status" value="1"/>
</dbReference>
<dbReference type="PANTHER" id="PTHR48006:SF81">
    <property type="entry name" value="PROTEIN KINASE DOMAIN-CONTAINING PROTEIN"/>
    <property type="match status" value="1"/>
</dbReference>
<dbReference type="GO" id="GO:0005524">
    <property type="term" value="F:ATP binding"/>
    <property type="evidence" value="ECO:0007669"/>
    <property type="project" value="UniProtKB-KW"/>
</dbReference>
<keyword evidence="12" id="KW-0067">ATP-binding</keyword>
<keyword evidence="6" id="KW-0808">Transferase</keyword>
<dbReference type="Proteomes" id="UP000241394">
    <property type="component" value="Chromosome LG13"/>
</dbReference>
<keyword evidence="11 21" id="KW-0418">Kinase</keyword>
<evidence type="ECO:0000256" key="13">
    <source>
        <dbReference type="ARBA" id="ARBA00022989"/>
    </source>
</evidence>
<dbReference type="PROSITE" id="PS51450">
    <property type="entry name" value="LRR"/>
    <property type="match status" value="1"/>
</dbReference>
<dbReference type="OMA" id="GRNWAVV"/>
<dbReference type="InterPro" id="IPR000719">
    <property type="entry name" value="Prot_kinase_dom"/>
</dbReference>
<keyword evidence="4" id="KW-0597">Phosphoprotein</keyword>
<dbReference type="Pfam" id="PF07714">
    <property type="entry name" value="PK_Tyr_Ser-Thr"/>
    <property type="match status" value="1"/>
</dbReference>
<dbReference type="SMART" id="SM00220">
    <property type="entry name" value="S_TKc"/>
    <property type="match status" value="1"/>
</dbReference>
<evidence type="ECO:0000256" key="17">
    <source>
        <dbReference type="ARBA" id="ARBA00047899"/>
    </source>
</evidence>
<dbReference type="InterPro" id="IPR011009">
    <property type="entry name" value="Kinase-like_dom_sf"/>
</dbReference>
<evidence type="ECO:0000256" key="10">
    <source>
        <dbReference type="ARBA" id="ARBA00022741"/>
    </source>
</evidence>
<evidence type="ECO:0000256" key="11">
    <source>
        <dbReference type="ARBA" id="ARBA00022777"/>
    </source>
</evidence>
<dbReference type="Gene3D" id="3.30.200.20">
    <property type="entry name" value="Phosphorylase Kinase, domain 1"/>
    <property type="match status" value="1"/>
</dbReference>
<dbReference type="PANTHER" id="PTHR48006">
    <property type="entry name" value="LEUCINE-RICH REPEAT-CONTAINING PROTEIN DDB_G0281931-RELATED"/>
    <property type="match status" value="1"/>
</dbReference>
<dbReference type="FunFam" id="2.60.120.430:FF:000004">
    <property type="entry name" value="Putative leucine-rich repeat receptor-like serine/threonine-protein kinase"/>
    <property type="match status" value="1"/>
</dbReference>
<dbReference type="Gene3D" id="1.10.510.10">
    <property type="entry name" value="Transferase(Phosphotransferase) domain 1"/>
    <property type="match status" value="1"/>
</dbReference>
<dbReference type="Gramene" id="PSS14321">
    <property type="protein sequence ID" value="PSS14321"/>
    <property type="gene ID" value="CEY00_Acc14918"/>
</dbReference>
<dbReference type="InterPro" id="IPR051824">
    <property type="entry name" value="LRR_Rcpt-Like_S/T_Kinase"/>
</dbReference>
<dbReference type="OrthoDB" id="1897577at2759"/>
<evidence type="ECO:0000256" key="16">
    <source>
        <dbReference type="ARBA" id="ARBA00023180"/>
    </source>
</evidence>